<dbReference type="EMBL" id="CAACYI010000001">
    <property type="protein sequence ID" value="VFB15994.1"/>
    <property type="molecule type" value="Genomic_DNA"/>
</dbReference>
<evidence type="ECO:0000313" key="3">
    <source>
        <dbReference type="Proteomes" id="UP000377798"/>
    </source>
</evidence>
<dbReference type="Proteomes" id="UP000377798">
    <property type="component" value="Unassembled WGS sequence"/>
</dbReference>
<keyword evidence="2" id="KW-0675">Receptor</keyword>
<feature type="chain" id="PRO_5034541605" evidence="1">
    <location>
        <begin position="23"/>
        <end position="322"/>
    </location>
</feature>
<dbReference type="InterPro" id="IPR011852">
    <property type="entry name" value="TRAP_TAXI"/>
</dbReference>
<accession>A0A8H2M3U4</accession>
<dbReference type="RefSeq" id="WP_131748458.1">
    <property type="nucleotide sequence ID" value="NZ_CAACYI010000001.1"/>
</dbReference>
<dbReference type="Gene3D" id="3.40.190.10">
    <property type="entry name" value="Periplasmic binding protein-like II"/>
    <property type="match status" value="2"/>
</dbReference>
<dbReference type="AlphaFoldDB" id="A0A8H2M3U4"/>
<organism evidence="2 3">
    <name type="scientific">Urinicoccus massiliensis</name>
    <dbReference type="NCBI Taxonomy" id="1723382"/>
    <lineage>
        <taxon>Bacteria</taxon>
        <taxon>Bacillati</taxon>
        <taxon>Bacillota</taxon>
        <taxon>Tissierellia</taxon>
        <taxon>Tissierellales</taxon>
        <taxon>Peptoniphilaceae</taxon>
        <taxon>Urinicoccus</taxon>
    </lineage>
</organism>
<evidence type="ECO:0000313" key="2">
    <source>
        <dbReference type="EMBL" id="VFB15994.1"/>
    </source>
</evidence>
<name>A0A8H2M3U4_9FIRM</name>
<comment type="caution">
    <text evidence="2">The sequence shown here is derived from an EMBL/GenBank/DDBJ whole genome shotgun (WGS) entry which is preliminary data.</text>
</comment>
<dbReference type="PANTHER" id="PTHR42941:SF1">
    <property type="entry name" value="SLL1037 PROTEIN"/>
    <property type="match status" value="1"/>
</dbReference>
<sequence length="322" mass="35743">MKKFKIFCLVLLAFLTTSCGQKEEVINIPTAATSGNLYPLGAALANLYNDKIPGIKACNQASNGGLDNLHLMERKEAQLTFGVSNIVYDAYMGQGLFQGHANKDLRVIAGLYYNPNQIVVRSDRGIEGLEDLKGHSFAPGSHGSTTETECRNHLGILGLDPDRDLKAQYLGFTEAGEEIRNGSLDGTWIMAGTPTAAVTELMTTSPVKILSLDPAYLARIQKDYPWYAAYTIPRGTYPKQDQDIHTTAIKMLMYTDKDLDDQVVYQMCRVFWENIQDLQKTIPSLKGIGVEEALEDISDLPVHPGAMKYYREVSPQATHWEE</sequence>
<proteinExistence type="predicted"/>
<dbReference type="CDD" id="cd13520">
    <property type="entry name" value="PBP2_TAXI_TRAP"/>
    <property type="match status" value="1"/>
</dbReference>
<dbReference type="PROSITE" id="PS51257">
    <property type="entry name" value="PROKAR_LIPOPROTEIN"/>
    <property type="match status" value="1"/>
</dbReference>
<dbReference type="Pfam" id="PF16868">
    <property type="entry name" value="NMT1_3"/>
    <property type="match status" value="1"/>
</dbReference>
<dbReference type="PANTHER" id="PTHR42941">
    <property type="entry name" value="SLL1037 PROTEIN"/>
    <property type="match status" value="1"/>
</dbReference>
<gene>
    <name evidence="2" type="ORF">NCTC13150_00504</name>
</gene>
<dbReference type="SUPFAM" id="SSF53850">
    <property type="entry name" value="Periplasmic binding protein-like II"/>
    <property type="match status" value="1"/>
</dbReference>
<evidence type="ECO:0000256" key="1">
    <source>
        <dbReference type="SAM" id="SignalP"/>
    </source>
</evidence>
<keyword evidence="3" id="KW-1185">Reference proteome</keyword>
<reference evidence="2 3" key="1">
    <citation type="submission" date="2019-02" db="EMBL/GenBank/DDBJ databases">
        <authorList>
            <consortium name="Pathogen Informatics"/>
        </authorList>
    </citation>
    <scope>NUCLEOTIDE SEQUENCE [LARGE SCALE GENOMIC DNA]</scope>
    <source>
        <strain evidence="2 3">3012STDY7089603</strain>
    </source>
</reference>
<protein>
    <submittedName>
        <fullName evidence="2">TRAP transporter solute receptor, TAXI family</fullName>
    </submittedName>
</protein>
<dbReference type="NCBIfam" id="TIGR02122">
    <property type="entry name" value="TRAP_TAXI"/>
    <property type="match status" value="1"/>
</dbReference>
<keyword evidence="1" id="KW-0732">Signal</keyword>
<feature type="signal peptide" evidence="1">
    <location>
        <begin position="1"/>
        <end position="22"/>
    </location>
</feature>